<sequence length="269" mass="30219">MRLEIPKRRVAGFLSIACATWLLFLFIAFHNTVRADEKILIAAASDLKFAMDDICHIFEQANPDIHVDVSYGSSGNFYAQIKQGAPFDLFFSADATYPTRLEEEGLAVKGQRYLYAIGKIVLWIPKRPALNPQKGLNIVLKPEVKKLTIANPKHAPYGRAAKEALRYYQLWDMVQNKLVFGENISQTAQFVQTGAADAGIIALSLAISPKMVNDGNYWIIPDESYNKLEQVCTVLQRGKDKSDIKTFLKFVQGKKGRKILSEYGFVLPK</sequence>
<dbReference type="PANTHER" id="PTHR30632">
    <property type="entry name" value="MOLYBDATE-BINDING PERIPLASMIC PROTEIN"/>
    <property type="match status" value="1"/>
</dbReference>
<keyword evidence="3" id="KW-0732">Signal</keyword>
<evidence type="ECO:0000256" key="3">
    <source>
        <dbReference type="ARBA" id="ARBA00022729"/>
    </source>
</evidence>
<dbReference type="CDD" id="cd13539">
    <property type="entry name" value="PBP2_AvModA"/>
    <property type="match status" value="1"/>
</dbReference>
<dbReference type="SUPFAM" id="SSF53850">
    <property type="entry name" value="Periplasmic binding protein-like II"/>
    <property type="match status" value="1"/>
</dbReference>
<comment type="caution">
    <text evidence="4">The sequence shown here is derived from an EMBL/GenBank/DDBJ whole genome shotgun (WGS) entry which is preliminary data.</text>
</comment>
<gene>
    <name evidence="4" type="ORF">BROSI_A1680</name>
</gene>
<dbReference type="InterPro" id="IPR005950">
    <property type="entry name" value="ModA"/>
</dbReference>
<evidence type="ECO:0000313" key="4">
    <source>
        <dbReference type="EMBL" id="GAN33163.1"/>
    </source>
</evidence>
<dbReference type="Gene3D" id="3.40.190.10">
    <property type="entry name" value="Periplasmic binding protein-like II"/>
    <property type="match status" value="2"/>
</dbReference>
<protein>
    <submittedName>
        <fullName evidence="4">ABC-type molybdate transport system periplasmic component</fullName>
    </submittedName>
</protein>
<dbReference type="PIRSF" id="PIRSF004846">
    <property type="entry name" value="ModA"/>
    <property type="match status" value="1"/>
</dbReference>
<dbReference type="NCBIfam" id="TIGR01256">
    <property type="entry name" value="modA"/>
    <property type="match status" value="1"/>
</dbReference>
<dbReference type="InterPro" id="IPR050682">
    <property type="entry name" value="ModA/WtpA"/>
</dbReference>
<dbReference type="InterPro" id="IPR044084">
    <property type="entry name" value="AvModA-like_subst-bd"/>
</dbReference>
<comment type="similarity">
    <text evidence="1">Belongs to the bacterial solute-binding protein ModA family.</text>
</comment>
<dbReference type="Pfam" id="PF13531">
    <property type="entry name" value="SBP_bac_11"/>
    <property type="match status" value="1"/>
</dbReference>
<evidence type="ECO:0000313" key="5">
    <source>
        <dbReference type="Proteomes" id="UP000032309"/>
    </source>
</evidence>
<dbReference type="EMBL" id="BAFN01000001">
    <property type="protein sequence ID" value="GAN33163.1"/>
    <property type="molecule type" value="Genomic_DNA"/>
</dbReference>
<keyword evidence="5" id="KW-1185">Reference proteome</keyword>
<accession>A0ABQ0JWW3</accession>
<evidence type="ECO:0000256" key="2">
    <source>
        <dbReference type="ARBA" id="ARBA00022723"/>
    </source>
</evidence>
<dbReference type="PANTHER" id="PTHR30632:SF14">
    <property type="entry name" value="TUNGSTATE_MOLYBDATE_CHROMATE-BINDING PROTEIN MODA"/>
    <property type="match status" value="1"/>
</dbReference>
<dbReference type="Proteomes" id="UP000032309">
    <property type="component" value="Unassembled WGS sequence"/>
</dbReference>
<dbReference type="RefSeq" id="WP_082059115.1">
    <property type="nucleotide sequence ID" value="NZ_BAFN01000001.1"/>
</dbReference>
<reference evidence="5" key="1">
    <citation type="journal article" date="2015" name="Genome Announc.">
        <title>Draft Genome Sequence of an Anaerobic Ammonium-Oxidizing Bacterium, "Candidatus Brocadia sinica".</title>
        <authorList>
            <person name="Oshiki M."/>
            <person name="Shinyako-Hata K."/>
            <person name="Satoh H."/>
            <person name="Okabe S."/>
        </authorList>
    </citation>
    <scope>NUCLEOTIDE SEQUENCE [LARGE SCALE GENOMIC DNA]</scope>
    <source>
        <strain evidence="5">JPN1</strain>
    </source>
</reference>
<proteinExistence type="inferred from homology"/>
<name>A0ABQ0JWW3_9BACT</name>
<keyword evidence="2" id="KW-0479">Metal-binding</keyword>
<organism evidence="4 5">
    <name type="scientific">Candidatus Brocadia sinica JPN1</name>
    <dbReference type="NCBI Taxonomy" id="1197129"/>
    <lineage>
        <taxon>Bacteria</taxon>
        <taxon>Pseudomonadati</taxon>
        <taxon>Planctomycetota</taxon>
        <taxon>Candidatus Brocadiia</taxon>
        <taxon>Candidatus Brocadiales</taxon>
        <taxon>Candidatus Brocadiaceae</taxon>
        <taxon>Candidatus Brocadia</taxon>
    </lineage>
</organism>
<evidence type="ECO:0000256" key="1">
    <source>
        <dbReference type="ARBA" id="ARBA00009175"/>
    </source>
</evidence>